<dbReference type="OrthoDB" id="3809801at2"/>
<proteinExistence type="predicted"/>
<evidence type="ECO:0000313" key="1">
    <source>
        <dbReference type="EMBL" id="RSZ61550.1"/>
    </source>
</evidence>
<sequence length="335" mass="35798">MKTIPYSTAMEILGWIYSKNGLPYHYGGSGRPGGDCSWFVMAVAAALQGKARDVRYGSTETFRLASGEVLGLVRASSKAAVPADAILKLGFYHNGGGYNSHTSGTFAGVNFESRGMYRGVSGHVVAGTARAWDDPLYHSWWYLPARLGPKPAGAFPLPPQGWYYGPRSGPDQSVSGEAGEPPYMIEGLRELQRALGTTPTGRWADVAGRVRTIQADAGGALGPTTGHVGPKTWAAIINPTTTPTPAPEKKETTMATTLDTDVEATDGTTHRVVDLIRYTDGRVFGLTEVTLPRIEKKLDTVIETNGQIIDMLASLQARAASGDDRQQITIPTTTV</sequence>
<dbReference type="EMBL" id="RXHJ01000019">
    <property type="protein sequence ID" value="RSZ61550.1"/>
    <property type="molecule type" value="Genomic_DNA"/>
</dbReference>
<organism evidence="1 2">
    <name type="scientific">Corynebacterium hylobatis</name>
    <dbReference type="NCBI Taxonomy" id="1859290"/>
    <lineage>
        <taxon>Bacteria</taxon>
        <taxon>Bacillati</taxon>
        <taxon>Actinomycetota</taxon>
        <taxon>Actinomycetes</taxon>
        <taxon>Mycobacteriales</taxon>
        <taxon>Corynebacteriaceae</taxon>
        <taxon>Corynebacterium</taxon>
    </lineage>
</organism>
<gene>
    <name evidence="1" type="ORF">EAH68_12880</name>
</gene>
<dbReference type="Proteomes" id="UP000274907">
    <property type="component" value="Unassembled WGS sequence"/>
</dbReference>
<protein>
    <submittedName>
        <fullName evidence="1">Uncharacterized protein</fullName>
    </submittedName>
</protein>
<dbReference type="InterPro" id="IPR038765">
    <property type="entry name" value="Papain-like_cys_pep_sf"/>
</dbReference>
<comment type="caution">
    <text evidence="1">The sequence shown here is derived from an EMBL/GenBank/DDBJ whole genome shotgun (WGS) entry which is preliminary data.</text>
</comment>
<reference evidence="1 2" key="1">
    <citation type="submission" date="2018-12" db="EMBL/GenBank/DDBJ databases">
        <title>YIM 101343 draft genome.</title>
        <authorList>
            <person name="Chen X."/>
        </authorList>
    </citation>
    <scope>NUCLEOTIDE SEQUENCE [LARGE SCALE GENOMIC DNA]</scope>
    <source>
        <strain evidence="1 2">YIM 101343</strain>
    </source>
</reference>
<evidence type="ECO:0000313" key="2">
    <source>
        <dbReference type="Proteomes" id="UP000274907"/>
    </source>
</evidence>
<dbReference type="RefSeq" id="WP_126121747.1">
    <property type="nucleotide sequence ID" value="NZ_RXHJ01000019.1"/>
</dbReference>
<keyword evidence="2" id="KW-1185">Reference proteome</keyword>
<dbReference type="AlphaFoldDB" id="A0A3S0HFJ1"/>
<accession>A0A3S0HFJ1</accession>
<name>A0A3S0HFJ1_9CORY</name>
<dbReference type="SUPFAM" id="SSF54001">
    <property type="entry name" value="Cysteine proteinases"/>
    <property type="match status" value="1"/>
</dbReference>